<protein>
    <submittedName>
        <fullName evidence="1">Superfamily I DNA/RNA helicase</fullName>
    </submittedName>
</protein>
<gene>
    <name evidence="1" type="ORF">Mesil_3642</name>
</gene>
<sequence>MTLEECQKEMEQWRSLPLERLAYLMGYAKALDPLHRPAEEIWQRVLPEHQRLDRHFSRGAADALEEVMFPRLLAAGVLAERIRQAMRALESTDFLLWVHAQLDSELAGRYPKRLARIAARLGRRAEA</sequence>
<evidence type="ECO:0000313" key="1">
    <source>
        <dbReference type="EMBL" id="ADH65431.1"/>
    </source>
</evidence>
<keyword evidence="1" id="KW-0347">Helicase</keyword>
<keyword evidence="1" id="KW-0614">Plasmid</keyword>
<dbReference type="Proteomes" id="UP000001916">
    <property type="component" value="Plasmid pMESIL02"/>
</dbReference>
<keyword evidence="1" id="KW-0067">ATP-binding</keyword>
<reference evidence="1 2" key="1">
    <citation type="journal article" date="2010" name="Stand. Genomic Sci.">
        <title>Complete genome sequence of Meiothermus silvanus type strain (VI-R2).</title>
        <authorList>
            <person name="Sikorski J."/>
            <person name="Tindall B.J."/>
            <person name="Lowry S."/>
            <person name="Lucas S."/>
            <person name="Nolan M."/>
            <person name="Copeland A."/>
            <person name="Glavina Del Rio T."/>
            <person name="Tice H."/>
            <person name="Cheng J.F."/>
            <person name="Han C."/>
            <person name="Pitluck S."/>
            <person name="Liolios K."/>
            <person name="Ivanova N."/>
            <person name="Mavromatis K."/>
            <person name="Mikhailova N."/>
            <person name="Pati A."/>
            <person name="Goodwin L."/>
            <person name="Chen A."/>
            <person name="Palaniappan K."/>
            <person name="Land M."/>
            <person name="Hauser L."/>
            <person name="Chang Y.J."/>
            <person name="Jeffries C.D."/>
            <person name="Rohde M."/>
            <person name="Goker M."/>
            <person name="Woyke T."/>
            <person name="Bristow J."/>
            <person name="Eisen J.A."/>
            <person name="Markowitz V."/>
            <person name="Hugenholtz P."/>
            <person name="Kyrpides N.C."/>
            <person name="Klenk H.P."/>
            <person name="Lapidus A."/>
        </authorList>
    </citation>
    <scope>NUCLEOTIDE SEQUENCE [LARGE SCALE GENOMIC DNA]</scope>
    <source>
        <strain evidence="2">ATCC 700542 / DSM 9946 / VI-R2</strain>
        <plasmid evidence="2">Plasmid pMESIL02</plasmid>
    </source>
</reference>
<dbReference type="EMBL" id="CP002044">
    <property type="protein sequence ID" value="ADH65431.1"/>
    <property type="molecule type" value="Genomic_DNA"/>
</dbReference>
<dbReference type="RefSeq" id="WP_013159905.1">
    <property type="nucleotide sequence ID" value="NC_014214.1"/>
</dbReference>
<name>D7BJS5_ALLS1</name>
<dbReference type="KEGG" id="msv:Mesil_3642"/>
<keyword evidence="2" id="KW-1185">Reference proteome</keyword>
<dbReference type="AlphaFoldDB" id="D7BJS5"/>
<geneLocation type="plasmid" evidence="1 2">
    <name>pMESIL02</name>
</geneLocation>
<dbReference type="GO" id="GO:0004386">
    <property type="term" value="F:helicase activity"/>
    <property type="evidence" value="ECO:0007669"/>
    <property type="project" value="UniProtKB-KW"/>
</dbReference>
<accession>D7BJS5</accession>
<dbReference type="HOGENOM" id="CLU_1967938_0_0_0"/>
<evidence type="ECO:0000313" key="2">
    <source>
        <dbReference type="Proteomes" id="UP000001916"/>
    </source>
</evidence>
<keyword evidence="1" id="KW-0378">Hydrolase</keyword>
<proteinExistence type="predicted"/>
<keyword evidence="1" id="KW-0547">Nucleotide-binding</keyword>
<organism evidence="1 2">
    <name type="scientific">Allomeiothermus silvanus (strain ATCC 700542 / DSM 9946 / NBRC 106475 / NCIMB 13440 / VI-R2)</name>
    <name type="common">Thermus silvanus</name>
    <dbReference type="NCBI Taxonomy" id="526227"/>
    <lineage>
        <taxon>Bacteria</taxon>
        <taxon>Thermotogati</taxon>
        <taxon>Deinococcota</taxon>
        <taxon>Deinococci</taxon>
        <taxon>Thermales</taxon>
        <taxon>Thermaceae</taxon>
        <taxon>Allomeiothermus</taxon>
    </lineage>
</organism>